<protein>
    <submittedName>
        <fullName evidence="2">Uncharacterized protein</fullName>
    </submittedName>
</protein>
<proteinExistence type="predicted"/>
<organism evidence="2">
    <name type="scientific">uncultured Caudovirales phage</name>
    <dbReference type="NCBI Taxonomy" id="2100421"/>
    <lineage>
        <taxon>Viruses</taxon>
        <taxon>Duplodnaviria</taxon>
        <taxon>Heunggongvirae</taxon>
        <taxon>Uroviricota</taxon>
        <taxon>Caudoviricetes</taxon>
        <taxon>Peduoviridae</taxon>
        <taxon>Maltschvirus</taxon>
        <taxon>Maltschvirus maltsch</taxon>
    </lineage>
</organism>
<reference evidence="2" key="1">
    <citation type="submission" date="2020-04" db="EMBL/GenBank/DDBJ databases">
        <authorList>
            <person name="Chiriac C."/>
            <person name="Salcher M."/>
            <person name="Ghai R."/>
            <person name="Kavagutti S V."/>
        </authorList>
    </citation>
    <scope>NUCLEOTIDE SEQUENCE</scope>
</reference>
<gene>
    <name evidence="2" type="ORF">UFOVP858_4</name>
</gene>
<name>A0A6J5PHB8_9CAUD</name>
<accession>A0A6J5PHB8</accession>
<sequence>MTGRRIVTRDMILAARERGWSVSLTAQHYGMHRSTIDAACERFGIALPMHKFSPVMPSQTRKSQAPEANDTRTQAIWSCSPAAIERALKRLGGQV</sequence>
<evidence type="ECO:0000313" key="2">
    <source>
        <dbReference type="EMBL" id="CAB4167074.1"/>
    </source>
</evidence>
<dbReference type="EMBL" id="LR796806">
    <property type="protein sequence ID" value="CAB4167074.1"/>
    <property type="molecule type" value="Genomic_DNA"/>
</dbReference>
<feature type="region of interest" description="Disordered" evidence="1">
    <location>
        <begin position="55"/>
        <end position="76"/>
    </location>
</feature>
<evidence type="ECO:0000256" key="1">
    <source>
        <dbReference type="SAM" id="MobiDB-lite"/>
    </source>
</evidence>